<dbReference type="CDD" id="cd06174">
    <property type="entry name" value="MFS"/>
    <property type="match status" value="1"/>
</dbReference>
<reference evidence="4 5" key="1">
    <citation type="submission" date="2024-07" db="EMBL/GenBank/DDBJ databases">
        <title>Draft sequence of the Neodothiora populina.</title>
        <authorList>
            <person name="Drown D.D."/>
            <person name="Schuette U.S."/>
            <person name="Buechlein A.B."/>
            <person name="Rusch D.R."/>
            <person name="Winton L.W."/>
            <person name="Adams G.A."/>
        </authorList>
    </citation>
    <scope>NUCLEOTIDE SEQUENCE [LARGE SCALE GENOMIC DNA]</scope>
    <source>
        <strain evidence="4 5">CPC 39397</strain>
    </source>
</reference>
<keyword evidence="5" id="KW-1185">Reference proteome</keyword>
<evidence type="ECO:0000256" key="1">
    <source>
        <dbReference type="ARBA" id="ARBA00004141"/>
    </source>
</evidence>
<dbReference type="Pfam" id="PF07690">
    <property type="entry name" value="MFS_1"/>
    <property type="match status" value="1"/>
</dbReference>
<feature type="transmembrane region" description="Helical" evidence="3">
    <location>
        <begin position="434"/>
        <end position="450"/>
    </location>
</feature>
<dbReference type="EMBL" id="JBFMKM010000012">
    <property type="protein sequence ID" value="KAL1302403.1"/>
    <property type="molecule type" value="Genomic_DNA"/>
</dbReference>
<feature type="transmembrane region" description="Helical" evidence="3">
    <location>
        <begin position="248"/>
        <end position="267"/>
    </location>
</feature>
<keyword evidence="3" id="KW-1133">Transmembrane helix</keyword>
<feature type="transmembrane region" description="Helical" evidence="3">
    <location>
        <begin position="154"/>
        <end position="175"/>
    </location>
</feature>
<feature type="transmembrane region" description="Helical" evidence="3">
    <location>
        <begin position="72"/>
        <end position="92"/>
    </location>
</feature>
<evidence type="ECO:0000256" key="3">
    <source>
        <dbReference type="SAM" id="Phobius"/>
    </source>
</evidence>
<dbReference type="PANTHER" id="PTHR20772">
    <property type="entry name" value="PROTEIN FMP42"/>
    <property type="match status" value="1"/>
</dbReference>
<accession>A0ABR3P8A1</accession>
<dbReference type="InterPro" id="IPR036259">
    <property type="entry name" value="MFS_trans_sf"/>
</dbReference>
<dbReference type="PANTHER" id="PTHR20772:SF4">
    <property type="entry name" value="HYPOTHETICAL AMINO ACID TRANSPORTER (EUROFUNG)"/>
    <property type="match status" value="1"/>
</dbReference>
<dbReference type="RefSeq" id="XP_069198679.1">
    <property type="nucleotide sequence ID" value="XM_069342174.1"/>
</dbReference>
<gene>
    <name evidence="4" type="ORF">AAFC00_002802</name>
</gene>
<protein>
    <recommendedName>
        <fullName evidence="6">MFS transporter</fullName>
    </recommendedName>
</protein>
<organism evidence="4 5">
    <name type="scientific">Neodothiora populina</name>
    <dbReference type="NCBI Taxonomy" id="2781224"/>
    <lineage>
        <taxon>Eukaryota</taxon>
        <taxon>Fungi</taxon>
        <taxon>Dikarya</taxon>
        <taxon>Ascomycota</taxon>
        <taxon>Pezizomycotina</taxon>
        <taxon>Dothideomycetes</taxon>
        <taxon>Dothideomycetidae</taxon>
        <taxon>Dothideales</taxon>
        <taxon>Dothioraceae</taxon>
        <taxon>Neodothiora</taxon>
    </lineage>
</organism>
<sequence>MSLAQHVTEHQGFDRVEDEVGAANPQWLAHRPIRRELSYDAFPPLEREVTLKEDFGGVTPYNVSVYKRIAQIVTITVACWVASGIVFGFAALKPVFVREGVYREYCTQEELDNNVDLCYEQDLHLNFFFSLASTTTNVSALPVGTILDRFGPRVCYVTGCISLALGSMLMSYAFSIPEFDGYTIGNFFLALGGTFIFVPSFQIANAFPKYSGTIVAAITGAFDASAAVFLFYRLAYDASEGEFGPDDFFRWYTVVPVVILLAQLTYLPSEAYKTAPQLEHKIERAKDAATDVHSSDEELEHRERLRVISQRSVRRKRKLSKLDELLGDEEARREQTMKHEKKLAKSGVWGVLHSQTAAQQMMSPWFILIALLTVLQMVRMNYFISTIDSQYEYMLHSRTEAEKIMTFFDIALPVGGVACTPFLGLLLDNVSMDGILAIITVMITAIGIFGSLPYLWAGYINVTLFVMLRPLYYSAMSDYAAKVFGFATFGRVYGTIIALSGIVNFSQTGIVALTKYAFHDNPIPVNVFVATAGFVIGTAIAGFVAVQGRREKRRQEEEDANGENQSLMESVLEDESEYGTF</sequence>
<dbReference type="InterPro" id="IPR052599">
    <property type="entry name" value="SLC43A_AATransporter"/>
</dbReference>
<evidence type="ECO:0000256" key="2">
    <source>
        <dbReference type="SAM" id="MobiDB-lite"/>
    </source>
</evidence>
<dbReference type="Gene3D" id="1.20.1250.20">
    <property type="entry name" value="MFS general substrate transporter like domains"/>
    <property type="match status" value="1"/>
</dbReference>
<feature type="transmembrane region" description="Helical" evidence="3">
    <location>
        <begin position="365"/>
        <end position="384"/>
    </location>
</feature>
<feature type="compositionally biased region" description="Acidic residues" evidence="2">
    <location>
        <begin position="571"/>
        <end position="581"/>
    </location>
</feature>
<keyword evidence="3" id="KW-0812">Transmembrane</keyword>
<proteinExistence type="predicted"/>
<dbReference type="SUPFAM" id="SSF103473">
    <property type="entry name" value="MFS general substrate transporter"/>
    <property type="match status" value="1"/>
</dbReference>
<dbReference type="GeneID" id="95976504"/>
<feature type="transmembrane region" description="Helical" evidence="3">
    <location>
        <begin position="214"/>
        <end position="236"/>
    </location>
</feature>
<evidence type="ECO:0000313" key="4">
    <source>
        <dbReference type="EMBL" id="KAL1302403.1"/>
    </source>
</evidence>
<keyword evidence="3" id="KW-0472">Membrane</keyword>
<evidence type="ECO:0000313" key="5">
    <source>
        <dbReference type="Proteomes" id="UP001562354"/>
    </source>
</evidence>
<feature type="transmembrane region" description="Helical" evidence="3">
    <location>
        <begin position="484"/>
        <end position="503"/>
    </location>
</feature>
<name>A0ABR3P8A1_9PEZI</name>
<feature type="transmembrane region" description="Helical" evidence="3">
    <location>
        <begin position="404"/>
        <end position="427"/>
    </location>
</feature>
<feature type="transmembrane region" description="Helical" evidence="3">
    <location>
        <begin position="523"/>
        <end position="546"/>
    </location>
</feature>
<evidence type="ECO:0008006" key="6">
    <source>
        <dbReference type="Google" id="ProtNLM"/>
    </source>
</evidence>
<dbReference type="Proteomes" id="UP001562354">
    <property type="component" value="Unassembled WGS sequence"/>
</dbReference>
<comment type="subcellular location">
    <subcellularLocation>
        <location evidence="1">Membrane</location>
        <topology evidence="1">Multi-pass membrane protein</topology>
    </subcellularLocation>
</comment>
<feature type="region of interest" description="Disordered" evidence="2">
    <location>
        <begin position="554"/>
        <end position="581"/>
    </location>
</feature>
<comment type="caution">
    <text evidence="4">The sequence shown here is derived from an EMBL/GenBank/DDBJ whole genome shotgun (WGS) entry which is preliminary data.</text>
</comment>
<feature type="transmembrane region" description="Helical" evidence="3">
    <location>
        <begin position="187"/>
        <end position="207"/>
    </location>
</feature>
<dbReference type="InterPro" id="IPR011701">
    <property type="entry name" value="MFS"/>
</dbReference>